<organism evidence="1">
    <name type="scientific">hydrothermal vent metagenome</name>
    <dbReference type="NCBI Taxonomy" id="652676"/>
    <lineage>
        <taxon>unclassified sequences</taxon>
        <taxon>metagenomes</taxon>
        <taxon>ecological metagenomes</taxon>
    </lineage>
</organism>
<gene>
    <name evidence="1" type="ORF">MNBD_GAMMA19-1401</name>
</gene>
<reference evidence="1" key="1">
    <citation type="submission" date="2018-06" db="EMBL/GenBank/DDBJ databases">
        <authorList>
            <person name="Zhirakovskaya E."/>
        </authorList>
    </citation>
    <scope>NUCLEOTIDE SEQUENCE</scope>
</reference>
<dbReference type="AlphaFoldDB" id="A0A3B1AVG5"/>
<evidence type="ECO:0000313" key="1">
    <source>
        <dbReference type="EMBL" id="VAX05721.1"/>
    </source>
</evidence>
<evidence type="ECO:0008006" key="2">
    <source>
        <dbReference type="Google" id="ProtNLM"/>
    </source>
</evidence>
<sequence length="380" mass="40225">MIQGSIHLTLLMGPVVPVPAPRVVIDALQSVTVTTAAGSASGFQMQFSFNSSSELNTLFVIAPALSSSVATPPLRILLIVTVNGLPTPLFDGVMTNVQVQAGQNGSPGTVNVTGDDLTKVMDTQEFDGLPYPAMPIAARVALICAKYAAYGIIPLPIPEIFLDVPIPVEKIPAQQGTDLNYIKQLAEEVGHVFYIEPGPAPGTNIAYFGPEIKVGVPQPALNVDMGPHTNVESLNFSFDPGKGVLPIVFIQNQMTRVPIPLPIPNLNPLQPPLAALSTTLSNIKILKDTAKMSPAKALSKGLKEAAKSQDSVTATGNLDVLRYGRLLKARQLVGVRGVGLAYDGLYFVKSVTNTLKAGEFKQSFELTRNGLISLTPTVPA</sequence>
<accession>A0A3B1AVG5</accession>
<name>A0A3B1AVG5_9ZZZZ</name>
<dbReference type="EMBL" id="UOFV01000547">
    <property type="protein sequence ID" value="VAX05721.1"/>
    <property type="molecule type" value="Genomic_DNA"/>
</dbReference>
<proteinExistence type="predicted"/>
<protein>
    <recommendedName>
        <fullName evidence="2">Phage protein D</fullName>
    </recommendedName>
</protein>